<dbReference type="EMBL" id="VLTK01000003">
    <property type="protein sequence ID" value="TSI17575.1"/>
    <property type="molecule type" value="Genomic_DNA"/>
</dbReference>
<feature type="domain" description="FtsK" evidence="6">
    <location>
        <begin position="947"/>
        <end position="1155"/>
    </location>
</feature>
<evidence type="ECO:0000313" key="8">
    <source>
        <dbReference type="Proteomes" id="UP000316406"/>
    </source>
</evidence>
<evidence type="ECO:0000256" key="4">
    <source>
        <dbReference type="SAM" id="MobiDB-lite"/>
    </source>
</evidence>
<dbReference type="RefSeq" id="WP_143921493.1">
    <property type="nucleotide sequence ID" value="NZ_VLTK01000003.1"/>
</dbReference>
<evidence type="ECO:0000256" key="5">
    <source>
        <dbReference type="SAM" id="Phobius"/>
    </source>
</evidence>
<dbReference type="Pfam" id="PF01580">
    <property type="entry name" value="FtsK_SpoIIIE"/>
    <property type="match status" value="1"/>
</dbReference>
<dbReference type="PANTHER" id="PTHR22683:SF1">
    <property type="entry name" value="TYPE VII SECRETION SYSTEM PROTEIN ESSC"/>
    <property type="match status" value="1"/>
</dbReference>
<proteinExistence type="predicted"/>
<dbReference type="InterPro" id="IPR027417">
    <property type="entry name" value="P-loop_NTPase"/>
</dbReference>
<dbReference type="GO" id="GO:0003677">
    <property type="term" value="F:DNA binding"/>
    <property type="evidence" value="ECO:0007669"/>
    <property type="project" value="InterPro"/>
</dbReference>
<dbReference type="InterPro" id="IPR002543">
    <property type="entry name" value="FtsK_dom"/>
</dbReference>
<feature type="transmembrane region" description="Helical" evidence="5">
    <location>
        <begin position="244"/>
        <end position="263"/>
    </location>
</feature>
<feature type="compositionally biased region" description="Acidic residues" evidence="4">
    <location>
        <begin position="1285"/>
        <end position="1306"/>
    </location>
</feature>
<dbReference type="Gene3D" id="3.40.50.300">
    <property type="entry name" value="P-loop containing nucleotide triphosphate hydrolases"/>
    <property type="match status" value="1"/>
</dbReference>
<organism evidence="7 8">
    <name type="scientific">Brevibacterium aurantiacum</name>
    <dbReference type="NCBI Taxonomy" id="273384"/>
    <lineage>
        <taxon>Bacteria</taxon>
        <taxon>Bacillati</taxon>
        <taxon>Actinomycetota</taxon>
        <taxon>Actinomycetes</taxon>
        <taxon>Micrococcales</taxon>
        <taxon>Brevibacteriaceae</taxon>
        <taxon>Brevibacterium</taxon>
    </lineage>
</organism>
<dbReference type="InterPro" id="IPR050206">
    <property type="entry name" value="FtsK/SpoIIIE/SftA"/>
</dbReference>
<reference evidence="7 8" key="1">
    <citation type="submission" date="2019-07" db="EMBL/GenBank/DDBJ databases">
        <title>Draft genome sequence of Brevibacterium aurantiacum XU54 isolated from Xinjiang China.</title>
        <authorList>
            <person name="Xu X."/>
        </authorList>
    </citation>
    <scope>NUCLEOTIDE SEQUENCE [LARGE SCALE GENOMIC DNA]</scope>
    <source>
        <strain evidence="7 8">XU54</strain>
    </source>
</reference>
<keyword evidence="2 3" id="KW-0067">ATP-binding</keyword>
<dbReference type="Proteomes" id="UP000316406">
    <property type="component" value="Unassembled WGS sequence"/>
</dbReference>
<keyword evidence="5" id="KW-1133">Transmembrane helix</keyword>
<keyword evidence="5" id="KW-0812">Transmembrane</keyword>
<dbReference type="InterPro" id="IPR003593">
    <property type="entry name" value="AAA+_ATPase"/>
</dbReference>
<dbReference type="Pfam" id="PF18143">
    <property type="entry name" value="HAD_SAK_2"/>
    <property type="match status" value="1"/>
</dbReference>
<keyword evidence="5" id="KW-0472">Membrane</keyword>
<feature type="transmembrane region" description="Helical" evidence="5">
    <location>
        <begin position="200"/>
        <end position="224"/>
    </location>
</feature>
<dbReference type="OrthoDB" id="5083868at2"/>
<dbReference type="SUPFAM" id="SSF52540">
    <property type="entry name" value="P-loop containing nucleoside triphosphate hydrolases"/>
    <property type="match status" value="1"/>
</dbReference>
<dbReference type="PANTHER" id="PTHR22683">
    <property type="entry name" value="SPORULATION PROTEIN RELATED"/>
    <property type="match status" value="1"/>
</dbReference>
<feature type="transmembrane region" description="Helical" evidence="5">
    <location>
        <begin position="100"/>
        <end position="119"/>
    </location>
</feature>
<comment type="caution">
    <text evidence="7">The sequence shown here is derived from an EMBL/GenBank/DDBJ whole genome shotgun (WGS) entry which is preliminary data.</text>
</comment>
<dbReference type="PROSITE" id="PS50901">
    <property type="entry name" value="FTSK"/>
    <property type="match status" value="1"/>
</dbReference>
<dbReference type="SMART" id="SM00382">
    <property type="entry name" value="AAA"/>
    <property type="match status" value="1"/>
</dbReference>
<feature type="transmembrane region" description="Helical" evidence="5">
    <location>
        <begin position="15"/>
        <end position="48"/>
    </location>
</feature>
<dbReference type="GO" id="GO:0005524">
    <property type="term" value="F:ATP binding"/>
    <property type="evidence" value="ECO:0007669"/>
    <property type="project" value="UniProtKB-UniRule"/>
</dbReference>
<sequence>MSRKVQQRKGDDSPLILAGAVILALVATCFGYPGFVLVPIGVTIAAYIASPPELTDKKNGRPVPATDSETAKLRKYHARQSLKSTFFNPQAWWPGTEVRLSWFVFLSLSIIVGMIPAHFDHFGLLSDYDVADHIFGLINAIAIFITITAYDDASRRFASEDEPRPAVGWKDLKSALPKTLKVTAEVPNFIKLIAAHGLQIIVLAIYVVVGVVATIATGFGLRILAALWESFIGHSLTTYGLPTLAFAACGGIGLTLMLIAAVVRPKVISSWRLREAARAEWKPRWADLKFDPAPGLTDRRQLSAGLVDTFRAPAGKGAMTFIDKESDIIPALGAGQSAAVIESPQVNALGQEVEGSIHPNEFRVVQIPSDSVPDAFDTEADPEVARLAAILSWKPRWASLKFKPAPRLISREIVGSFAVDTFDAPQGRSATEFMTTHAAKVTPTLGAGVSGAILSIADQNGVHPTQFRVVASKTDQASAITDPTIGDEELSIALESVIATVCNDAQYARPDIASIVPLHDESSPVAAWYVGLSIDPGIVRHMRLKGGLQSQFAAKLGCVAALNDNPERKGGLALYVGAFDSDELSPNDPGRQMLPEVAGVREEDWWNGKWMTALDSKINAPFPIPDTPQQDATLVDGATLHRRFFSILNNERVSDYLSPKIEEPLSVALSSALAGVTGYMERSGNDFNQHNQVIVVQWADRNKPVPKSPAYLRPPARSSKVSAEDWLLKLMINQAFDAAKLTRPGVTSTAPLSSPNADDGSHLWRVNMTLLGGVTTDVIRKHLPRMKERLSIPWATVFKDTSGANTTGVSIVMGAHPEHVSLGNEKRDRPLLVDLEWQKAFAEANVASASTGEVPALVSTHTLEYNDKVRSTTFTLPGMDLAKPRGAIGKLTSATGNAFLQVNADPNSPRQFILLSSRTDPMPENVAFPIQAPVVGKEQVFGVGIDGRPNGVDWSSSPHLLIVGGSGSGKSVLAQSVMYGALAAGHRVVLIDAQKYGADFHFARRYSSAFCTTVDEARAVMESIYAEVQRRAALNGQYGVSSFDDLPESVRPKRMIVFIDEFLGLVSTGSRPPSKPESDPKAEEARLAAERSYMSKRRLAFLVGRVAAEARSAGINLSLMTQKMTANSLPDDLSDLKTNLGRVALGKMSYGDKMSALRDPVASPALGEIVPKGRLIWESVTAPAIALQGYFSPVDEFEASLASFMGDPANIEHIDFSEHLPDDSSDVIEGRVLVADETEPTEVADDLLLDLELADVDDAGDSEIPDWAKDFAIGSGAPAEPAVDVGDDDGTPTLDLDDLDDIDLSDSEGTSTSESQEPVATEASEADIDWDAFFAETDTGDADSAGEPDVVETLSNEEVIEQPVSNRNPISVEDAEALVFMDIDGCLAPFGGPARRGQMMIEPAEGTYGDSMTVDPRIMKAVTTIDAPIVWSSAREVEDADVLATHIGWPVLPAIDTAANGPGPHEWFKTNAIVAFLDEVPFVARIVVIDDDAAVAGLGTVLAEAGYDHFIVQPESAKGLTREQIAEINSFLAGGGDDAVEAESEASVPAPAKTRRSTRPAKRPRRAAATSRLPSDDEF</sequence>
<feature type="binding site" evidence="3">
    <location>
        <begin position="964"/>
        <end position="971"/>
    </location>
    <ligand>
        <name>ATP</name>
        <dbReference type="ChEBI" id="CHEBI:30616"/>
    </ligand>
</feature>
<gene>
    <name evidence="7" type="ORF">FO013_05000</name>
</gene>
<evidence type="ECO:0000256" key="2">
    <source>
        <dbReference type="ARBA" id="ARBA00022840"/>
    </source>
</evidence>
<keyword evidence="8" id="KW-1185">Reference proteome</keyword>
<keyword evidence="1 3" id="KW-0547">Nucleotide-binding</keyword>
<protein>
    <recommendedName>
        <fullName evidence="6">FtsK domain-containing protein</fullName>
    </recommendedName>
</protein>
<feature type="region of interest" description="Disordered" evidence="4">
    <location>
        <begin position="1539"/>
        <end position="1579"/>
    </location>
</feature>
<name>A0A556CJH0_BREAU</name>
<evidence type="ECO:0000256" key="1">
    <source>
        <dbReference type="ARBA" id="ARBA00022741"/>
    </source>
</evidence>
<evidence type="ECO:0000313" key="7">
    <source>
        <dbReference type="EMBL" id="TSI17575.1"/>
    </source>
</evidence>
<evidence type="ECO:0000256" key="3">
    <source>
        <dbReference type="PROSITE-ProRule" id="PRU00289"/>
    </source>
</evidence>
<feature type="compositionally biased region" description="Polar residues" evidence="4">
    <location>
        <begin position="1308"/>
        <end position="1318"/>
    </location>
</feature>
<feature type="region of interest" description="Disordered" evidence="4">
    <location>
        <begin position="1272"/>
        <end position="1328"/>
    </location>
</feature>
<feature type="compositionally biased region" description="Basic residues" evidence="4">
    <location>
        <begin position="1553"/>
        <end position="1566"/>
    </location>
</feature>
<evidence type="ECO:0000259" key="6">
    <source>
        <dbReference type="PROSITE" id="PS50901"/>
    </source>
</evidence>
<accession>A0A556CJH0</accession>